<organism evidence="18 19">
    <name type="scientific">Marinifilum flexuosum</name>
    <dbReference type="NCBI Taxonomy" id="1117708"/>
    <lineage>
        <taxon>Bacteria</taxon>
        <taxon>Pseudomonadati</taxon>
        <taxon>Bacteroidota</taxon>
        <taxon>Bacteroidia</taxon>
        <taxon>Marinilabiliales</taxon>
        <taxon>Marinifilaceae</taxon>
    </lineage>
</organism>
<dbReference type="PROSITE" id="PS51786">
    <property type="entry name" value="LON_PROTEOLYTIC"/>
    <property type="match status" value="1"/>
</dbReference>
<evidence type="ECO:0000256" key="13">
    <source>
        <dbReference type="PIRSR" id="PIRSR001174-2"/>
    </source>
</evidence>
<comment type="subunit">
    <text evidence="10 11">Homohexamer. Organized in a ring with a central cavity.</text>
</comment>
<dbReference type="EMBL" id="RAPQ01000008">
    <property type="protein sequence ID" value="RKE03630.1"/>
    <property type="molecule type" value="Genomic_DNA"/>
</dbReference>
<keyword evidence="8 10" id="KW-0346">Stress response</keyword>
<dbReference type="GO" id="GO:0004176">
    <property type="term" value="F:ATP-dependent peptidase activity"/>
    <property type="evidence" value="ECO:0007669"/>
    <property type="project" value="UniProtKB-UniRule"/>
</dbReference>
<dbReference type="Gene3D" id="3.40.50.300">
    <property type="entry name" value="P-loop containing nucleotide triphosphate hydrolases"/>
    <property type="match status" value="1"/>
</dbReference>
<protein>
    <recommendedName>
        <fullName evidence="10 11">Lon protease</fullName>
        <ecNumber evidence="10 11">3.4.21.53</ecNumber>
    </recommendedName>
    <alternativeName>
        <fullName evidence="10">ATP-dependent protease La</fullName>
    </alternativeName>
</protein>
<evidence type="ECO:0000256" key="12">
    <source>
        <dbReference type="PIRSR" id="PIRSR001174-1"/>
    </source>
</evidence>
<dbReference type="GO" id="GO:0005737">
    <property type="term" value="C:cytoplasm"/>
    <property type="evidence" value="ECO:0007669"/>
    <property type="project" value="UniProtKB-SubCell"/>
</dbReference>
<dbReference type="InterPro" id="IPR015947">
    <property type="entry name" value="PUA-like_sf"/>
</dbReference>
<dbReference type="Pfam" id="PF05362">
    <property type="entry name" value="Lon_C"/>
    <property type="match status" value="1"/>
</dbReference>
<evidence type="ECO:0000256" key="2">
    <source>
        <dbReference type="ARBA" id="ARBA00022490"/>
    </source>
</evidence>
<keyword evidence="4 10" id="KW-0547">Nucleotide-binding</keyword>
<evidence type="ECO:0000259" key="17">
    <source>
        <dbReference type="PROSITE" id="PS51787"/>
    </source>
</evidence>
<evidence type="ECO:0000256" key="9">
    <source>
        <dbReference type="ARBA" id="ARBA00050665"/>
    </source>
</evidence>
<comment type="subcellular location">
    <subcellularLocation>
        <location evidence="1 10 11">Cytoplasm</location>
    </subcellularLocation>
</comment>
<dbReference type="PROSITE" id="PS51787">
    <property type="entry name" value="LON_N"/>
    <property type="match status" value="1"/>
</dbReference>
<dbReference type="InterPro" id="IPR008269">
    <property type="entry name" value="Lon_proteolytic"/>
</dbReference>
<proteinExistence type="evidence at transcript level"/>
<dbReference type="SMART" id="SM00382">
    <property type="entry name" value="AAA"/>
    <property type="match status" value="1"/>
</dbReference>
<dbReference type="InterPro" id="IPR054594">
    <property type="entry name" value="Lon_lid"/>
</dbReference>
<comment type="similarity">
    <text evidence="10 11 14 15">Belongs to the peptidase S16 family.</text>
</comment>
<dbReference type="Gene3D" id="3.30.230.10">
    <property type="match status" value="1"/>
</dbReference>
<feature type="domain" description="Lon N-terminal" evidence="17">
    <location>
        <begin position="88"/>
        <end position="283"/>
    </location>
</feature>
<dbReference type="PANTHER" id="PTHR10046">
    <property type="entry name" value="ATP DEPENDENT LON PROTEASE FAMILY MEMBER"/>
    <property type="match status" value="1"/>
</dbReference>
<dbReference type="SUPFAM" id="SSF88697">
    <property type="entry name" value="PUA domain-like"/>
    <property type="match status" value="1"/>
</dbReference>
<dbReference type="SUPFAM" id="SSF52540">
    <property type="entry name" value="P-loop containing nucleoside triphosphate hydrolases"/>
    <property type="match status" value="1"/>
</dbReference>
<keyword evidence="7 10" id="KW-0067">ATP-binding</keyword>
<dbReference type="InterPro" id="IPR003593">
    <property type="entry name" value="AAA+_ATPase"/>
</dbReference>
<dbReference type="GO" id="GO:0034605">
    <property type="term" value="P:cellular response to heat"/>
    <property type="evidence" value="ECO:0007669"/>
    <property type="project" value="UniProtKB-UniRule"/>
</dbReference>
<dbReference type="GO" id="GO:0043565">
    <property type="term" value="F:sequence-specific DNA binding"/>
    <property type="evidence" value="ECO:0007669"/>
    <property type="project" value="UniProtKB-UniRule"/>
</dbReference>
<dbReference type="PIRSF" id="PIRSF001174">
    <property type="entry name" value="Lon_proteas"/>
    <property type="match status" value="1"/>
</dbReference>
<evidence type="ECO:0000256" key="15">
    <source>
        <dbReference type="RuleBase" id="RU000591"/>
    </source>
</evidence>
<evidence type="ECO:0000313" key="18">
    <source>
        <dbReference type="EMBL" id="RKE03630.1"/>
    </source>
</evidence>
<dbReference type="InterPro" id="IPR014721">
    <property type="entry name" value="Ribsml_uS5_D2-typ_fold_subgr"/>
</dbReference>
<evidence type="ECO:0000256" key="7">
    <source>
        <dbReference type="ARBA" id="ARBA00022840"/>
    </source>
</evidence>
<evidence type="ECO:0000256" key="11">
    <source>
        <dbReference type="PIRNR" id="PIRNR001174"/>
    </source>
</evidence>
<dbReference type="InterPro" id="IPR003959">
    <property type="entry name" value="ATPase_AAA_core"/>
</dbReference>
<dbReference type="GO" id="GO:0006515">
    <property type="term" value="P:protein quality control for misfolded or incompletely synthesized proteins"/>
    <property type="evidence" value="ECO:0007669"/>
    <property type="project" value="UniProtKB-UniRule"/>
</dbReference>
<dbReference type="InterPro" id="IPR027417">
    <property type="entry name" value="P-loop_NTPase"/>
</dbReference>
<dbReference type="InterPro" id="IPR020568">
    <property type="entry name" value="Ribosomal_Su5_D2-typ_SF"/>
</dbReference>
<evidence type="ECO:0000259" key="16">
    <source>
        <dbReference type="PROSITE" id="PS51786"/>
    </source>
</evidence>
<keyword evidence="6 10" id="KW-0720">Serine protease</keyword>
<comment type="caution">
    <text evidence="18">The sequence shown here is derived from an EMBL/GenBank/DDBJ whole genome shotgun (WGS) entry which is preliminary data.</text>
</comment>
<dbReference type="GO" id="GO:0004252">
    <property type="term" value="F:serine-type endopeptidase activity"/>
    <property type="evidence" value="ECO:0007669"/>
    <property type="project" value="UniProtKB-UniRule"/>
</dbReference>
<evidence type="ECO:0000256" key="5">
    <source>
        <dbReference type="ARBA" id="ARBA00022801"/>
    </source>
</evidence>
<evidence type="ECO:0000256" key="8">
    <source>
        <dbReference type="ARBA" id="ARBA00023016"/>
    </source>
</evidence>
<dbReference type="Pfam" id="PF00004">
    <property type="entry name" value="AAA"/>
    <property type="match status" value="1"/>
</dbReference>
<evidence type="ECO:0000256" key="4">
    <source>
        <dbReference type="ARBA" id="ARBA00022741"/>
    </source>
</evidence>
<feature type="active site" evidence="10 12">
    <location>
        <position position="757"/>
    </location>
</feature>
<evidence type="ECO:0000256" key="1">
    <source>
        <dbReference type="ARBA" id="ARBA00004496"/>
    </source>
</evidence>
<dbReference type="EC" id="3.4.21.53" evidence="10 11"/>
<evidence type="ECO:0000313" key="19">
    <source>
        <dbReference type="Proteomes" id="UP000284531"/>
    </source>
</evidence>
<comment type="function">
    <text evidence="10">ATP-dependent serine protease that mediates the selective degradation of mutant and abnormal proteins as well as certain short-lived regulatory proteins. Required for cellular homeostasis and for survival from DNA damage and developmental changes induced by stress. Degrades polypeptides processively to yield small peptide fragments that are 5 to 10 amino acids long. Binds to DNA in a double-stranded, site-specific manner.</text>
</comment>
<dbReference type="GO" id="GO:0005524">
    <property type="term" value="F:ATP binding"/>
    <property type="evidence" value="ECO:0007669"/>
    <property type="project" value="UniProtKB-UniRule"/>
</dbReference>
<dbReference type="InterPro" id="IPR027065">
    <property type="entry name" value="Lon_Prtase"/>
</dbReference>
<dbReference type="InterPro" id="IPR027543">
    <property type="entry name" value="Lon_bac"/>
</dbReference>
<gene>
    <name evidence="10" type="primary">lon</name>
    <name evidence="18" type="ORF">BXY64_0639</name>
</gene>
<feature type="binding site" evidence="10 13">
    <location>
        <begin position="434"/>
        <end position="441"/>
    </location>
    <ligand>
        <name>ATP</name>
        <dbReference type="ChEBI" id="CHEBI:30616"/>
    </ligand>
</feature>
<evidence type="ECO:0000256" key="10">
    <source>
        <dbReference type="HAMAP-Rule" id="MF_01973"/>
    </source>
</evidence>
<evidence type="ECO:0000256" key="3">
    <source>
        <dbReference type="ARBA" id="ARBA00022670"/>
    </source>
</evidence>
<dbReference type="Gene3D" id="1.20.5.5270">
    <property type="match status" value="1"/>
</dbReference>
<dbReference type="Gene3D" id="2.30.130.40">
    <property type="entry name" value="LON domain-like"/>
    <property type="match status" value="1"/>
</dbReference>
<dbReference type="SMART" id="SM00464">
    <property type="entry name" value="LON"/>
    <property type="match status" value="1"/>
</dbReference>
<dbReference type="AlphaFoldDB" id="A0A419X7T4"/>
<dbReference type="PROSITE" id="PS01046">
    <property type="entry name" value="LON_SER"/>
    <property type="match status" value="1"/>
</dbReference>
<feature type="domain" description="Lon proteolytic" evidence="16">
    <location>
        <begin position="670"/>
        <end position="851"/>
    </location>
</feature>
<sequence>MFGTGIAKYIAANFFLEEATFCHISLIKTYFLYRYNVRKADEIMSSKIEFNISDIVLSNMMDEDSDFIPIITDEDESALDELQVPDTLPILPLRNTVLFPGVVIPISVGREKSLKLVREVYNNKGMLGAASQIDLSVEEPHFEDINKIGTVAQIIKILEMPDGTTTVILQGKKRFELEEIISEEPFHVGRIKTIKDQRPEVEDNEYQALVSSVKDIAIKVIKLSPQIPNEASFAIKNIEGSSFLINFISSNSEIRHDHKQRLLEFDKIRDRAMKLLEYLVREVQVLELKDDIQSKVKTDMDQQQREYLLHQQMKTIQDELGGSPNDQDVVELEEKSKDKKWSEEVSETFQKELKKLQRLNPAAAEYSVQLNYLQELLDLPWNEFTEDNFDLRRAQKVLDNDHFGLEKVKDRIIEHLAVLKLKGDLKSPILCLYGPPGVGKTSLGKSIAESLNRKYVRMSLGGLHDESEIRGHRKTYIGAMPGRIIQGMKKAGSSNPVFILDEIDKVGSDFRGDPSSALLEVLDPEQNNAFHDNFLEVDYDLSKVMFVATANNVGSISAPLRDRMEMIDVSGYIQEEKVEIARRHLIPKQMENHGITSDHIKISKEVIAVVVDKYTRESGVRALDQRIAKIMRRVARKVAMDEEYDVNLKSEDLKEYLGAEMFSREKYQGNDYAGVVTGLAWTSVGGEILFIESSLSAGKGKLTLTGNLGDVMKESALLAQEYLRAHCDSLDIKKEAFDEWNLHVHVPEGAIPKDGPSAGVTMVTAMASAFTQRKVKKNIAMTGEITLRGKVLPVGGIKEKILAAKRAGIKEIILCNQNKKDIEEIKDVYLKGLKFHFVDEIMEVLEIALMKQKVKNPLKI</sequence>
<accession>A0A419X7T4</accession>
<dbReference type="InterPro" id="IPR008268">
    <property type="entry name" value="Peptidase_S16_AS"/>
</dbReference>
<keyword evidence="2 10" id="KW-0963">Cytoplasm</keyword>
<comment type="catalytic activity">
    <reaction evidence="9 10 11 14">
        <text>Hydrolysis of proteins in presence of ATP.</text>
        <dbReference type="EC" id="3.4.21.53"/>
    </reaction>
</comment>
<dbReference type="InterPro" id="IPR004815">
    <property type="entry name" value="Lon_bac/euk-typ"/>
</dbReference>
<dbReference type="FunFam" id="3.40.50.300:FF:000021">
    <property type="entry name" value="Lon protease homolog"/>
    <property type="match status" value="1"/>
</dbReference>
<dbReference type="CDD" id="cd19500">
    <property type="entry name" value="RecA-like_Lon"/>
    <property type="match status" value="1"/>
</dbReference>
<dbReference type="GO" id="GO:0016887">
    <property type="term" value="F:ATP hydrolysis activity"/>
    <property type="evidence" value="ECO:0007669"/>
    <property type="project" value="UniProtKB-UniRule"/>
</dbReference>
<dbReference type="InterPro" id="IPR003111">
    <property type="entry name" value="Lon_prtase_N"/>
</dbReference>
<dbReference type="Proteomes" id="UP000284531">
    <property type="component" value="Unassembled WGS sequence"/>
</dbReference>
<dbReference type="HAMAP" id="MF_01973">
    <property type="entry name" value="lon_bact"/>
    <property type="match status" value="1"/>
</dbReference>
<reference evidence="18 19" key="1">
    <citation type="submission" date="2018-09" db="EMBL/GenBank/DDBJ databases">
        <title>Genomic Encyclopedia of Archaeal and Bacterial Type Strains, Phase II (KMG-II): from individual species to whole genera.</title>
        <authorList>
            <person name="Goeker M."/>
        </authorList>
    </citation>
    <scope>NUCLEOTIDE SEQUENCE [LARGE SCALE GENOMIC DNA]</scope>
    <source>
        <strain evidence="18 19">DSM 21950</strain>
    </source>
</reference>
<evidence type="ECO:0000256" key="6">
    <source>
        <dbReference type="ARBA" id="ARBA00022825"/>
    </source>
</evidence>
<name>A0A419X7T4_9BACT</name>
<dbReference type="Pfam" id="PF02190">
    <property type="entry name" value="LON_substr_bdg"/>
    <property type="match status" value="1"/>
</dbReference>
<dbReference type="SUPFAM" id="SSF54211">
    <property type="entry name" value="Ribosomal protein S5 domain 2-like"/>
    <property type="match status" value="1"/>
</dbReference>
<feature type="active site" evidence="10 12">
    <location>
        <position position="800"/>
    </location>
</feature>
<dbReference type="PRINTS" id="PR00830">
    <property type="entry name" value="ENDOLAPTASE"/>
</dbReference>
<comment type="induction">
    <text evidence="10">By heat shock.</text>
</comment>
<dbReference type="NCBIfam" id="TIGR00763">
    <property type="entry name" value="lon"/>
    <property type="match status" value="1"/>
</dbReference>
<keyword evidence="5 10" id="KW-0378">Hydrolase</keyword>
<dbReference type="InterPro" id="IPR046336">
    <property type="entry name" value="Lon_prtase_N_sf"/>
</dbReference>
<keyword evidence="19" id="KW-1185">Reference proteome</keyword>
<dbReference type="Gene3D" id="1.20.58.1480">
    <property type="match status" value="1"/>
</dbReference>
<dbReference type="Gene3D" id="1.10.8.60">
    <property type="match status" value="1"/>
</dbReference>
<keyword evidence="3 10" id="KW-0645">Protease</keyword>
<evidence type="ECO:0000256" key="14">
    <source>
        <dbReference type="PROSITE-ProRule" id="PRU01122"/>
    </source>
</evidence>
<dbReference type="Pfam" id="PF22667">
    <property type="entry name" value="Lon_lid"/>
    <property type="match status" value="1"/>
</dbReference>